<dbReference type="Proteomes" id="UP001139158">
    <property type="component" value="Unassembled WGS sequence"/>
</dbReference>
<gene>
    <name evidence="2" type="ORF">LJ757_16145</name>
</gene>
<comment type="caution">
    <text evidence="2">The sequence shown here is derived from an EMBL/GenBank/DDBJ whole genome shotgun (WGS) entry which is preliminary data.</text>
</comment>
<dbReference type="RefSeq" id="WP_227897310.1">
    <property type="nucleotide sequence ID" value="NZ_CP099467.1"/>
</dbReference>
<dbReference type="InterPro" id="IPR004843">
    <property type="entry name" value="Calcineurin-like_PHP"/>
</dbReference>
<evidence type="ECO:0000259" key="1">
    <source>
        <dbReference type="Pfam" id="PF00149"/>
    </source>
</evidence>
<dbReference type="InterPro" id="IPR029052">
    <property type="entry name" value="Metallo-depent_PP-like"/>
</dbReference>
<protein>
    <submittedName>
        <fullName evidence="2">Metallophosphoesterase</fullName>
    </submittedName>
</protein>
<dbReference type="Gene3D" id="3.60.21.10">
    <property type="match status" value="1"/>
</dbReference>
<dbReference type="SUPFAM" id="SSF56300">
    <property type="entry name" value="Metallo-dependent phosphatases"/>
    <property type="match status" value="1"/>
</dbReference>
<name>A0A9X1SDM3_9MICC</name>
<feature type="domain" description="Calcineurin-like phosphoesterase" evidence="1">
    <location>
        <begin position="8"/>
        <end position="225"/>
    </location>
</feature>
<accession>A0A9X1SDM3</accession>
<organism evidence="2 3">
    <name type="scientific">Arthrobacter caoxuetaonis</name>
    <dbReference type="NCBI Taxonomy" id="2886935"/>
    <lineage>
        <taxon>Bacteria</taxon>
        <taxon>Bacillati</taxon>
        <taxon>Actinomycetota</taxon>
        <taxon>Actinomycetes</taxon>
        <taxon>Micrococcales</taxon>
        <taxon>Micrococcaceae</taxon>
        <taxon>Arthrobacter</taxon>
    </lineage>
</organism>
<evidence type="ECO:0000313" key="3">
    <source>
        <dbReference type="Proteomes" id="UP001139158"/>
    </source>
</evidence>
<dbReference type="AlphaFoldDB" id="A0A9X1SDM3"/>
<keyword evidence="3" id="KW-1185">Reference proteome</keyword>
<reference evidence="2" key="1">
    <citation type="submission" date="2021-10" db="EMBL/GenBank/DDBJ databases">
        <title>Novel species in genus Arthrobacter.</title>
        <authorList>
            <person name="Liu Y."/>
        </authorList>
    </citation>
    <scope>NUCLEOTIDE SEQUENCE</scope>
    <source>
        <strain evidence="2">Zg-Y453</strain>
    </source>
</reference>
<dbReference type="GO" id="GO:0016787">
    <property type="term" value="F:hydrolase activity"/>
    <property type="evidence" value="ECO:0007669"/>
    <property type="project" value="InterPro"/>
</dbReference>
<sequence>MNDETNHIVLAGDWHGNVRWMQRALQRIRGAGHRKILHVGDLRVLWPESVDGPLSPAEAELIPGARDYDAFTVTLCKLLEQYGMDMLFVDGNHDNHPALRALPRDEDGFGIISDRLKYIPRGHRFSIGGVRFAGLGGAFSINKQYLTQGLNWWPEEVLTRDDIDTLGSGPVDVLLTHDVPAGIDLRKMFRLPEALERESHAGRILLRDAVRSTDPSLVFSGHWHQRTTQVIPGSRTTVHVLDMDGRGGNFAVLDLESLQVSELGNLPRIA</sequence>
<proteinExistence type="predicted"/>
<dbReference type="EMBL" id="JAJFZV010000018">
    <property type="protein sequence ID" value="MCC3299323.1"/>
    <property type="molecule type" value="Genomic_DNA"/>
</dbReference>
<dbReference type="Pfam" id="PF00149">
    <property type="entry name" value="Metallophos"/>
    <property type="match status" value="1"/>
</dbReference>
<evidence type="ECO:0000313" key="2">
    <source>
        <dbReference type="EMBL" id="MCC3299323.1"/>
    </source>
</evidence>